<proteinExistence type="predicted"/>
<evidence type="ECO:0008006" key="3">
    <source>
        <dbReference type="Google" id="ProtNLM"/>
    </source>
</evidence>
<accession>A0ABW1GPR8</accession>
<dbReference type="EMBL" id="JBHSPU010000022">
    <property type="protein sequence ID" value="MFC5916846.1"/>
    <property type="molecule type" value="Genomic_DNA"/>
</dbReference>
<gene>
    <name evidence="1" type="ORF">ACFP1B_25980</name>
</gene>
<sequence length="212" mass="23502">MKQKYSTDMSPSERAALWRQRLFEAEAGLTRYLTETRGGQDIDDWIAVRSEIFADLPGRGADTDAGTDDWQRVFFRAQALMERFLVSRYGHGELAAWARAGAEVHRYVEAGHGRGALDPVLRVARQAELYGSRYRIVADGAERAALEISHCAIWDYREQARARGVRLTLASPCEYCVHATGANIAAKGFAARHELTEGPDGPGCIWEAQCAA</sequence>
<organism evidence="1 2">
    <name type="scientific">Streptomyces pulveraceus</name>
    <dbReference type="NCBI Taxonomy" id="68258"/>
    <lineage>
        <taxon>Bacteria</taxon>
        <taxon>Bacillati</taxon>
        <taxon>Actinomycetota</taxon>
        <taxon>Actinomycetes</taxon>
        <taxon>Kitasatosporales</taxon>
        <taxon>Streptomycetaceae</taxon>
        <taxon>Streptomyces</taxon>
    </lineage>
</organism>
<reference evidence="2" key="1">
    <citation type="journal article" date="2019" name="Int. J. Syst. Evol. Microbiol.">
        <title>The Global Catalogue of Microorganisms (GCM) 10K type strain sequencing project: providing services to taxonomists for standard genome sequencing and annotation.</title>
        <authorList>
            <consortium name="The Broad Institute Genomics Platform"/>
            <consortium name="The Broad Institute Genome Sequencing Center for Infectious Disease"/>
            <person name="Wu L."/>
            <person name="Ma J."/>
        </authorList>
    </citation>
    <scope>NUCLEOTIDE SEQUENCE [LARGE SCALE GENOMIC DNA]</scope>
    <source>
        <strain evidence="2">JCM 4147</strain>
    </source>
</reference>
<name>A0ABW1GPR8_9ACTN</name>
<dbReference type="Proteomes" id="UP001596200">
    <property type="component" value="Unassembled WGS sequence"/>
</dbReference>
<evidence type="ECO:0000313" key="2">
    <source>
        <dbReference type="Proteomes" id="UP001596200"/>
    </source>
</evidence>
<evidence type="ECO:0000313" key="1">
    <source>
        <dbReference type="EMBL" id="MFC5916846.1"/>
    </source>
</evidence>
<keyword evidence="2" id="KW-1185">Reference proteome</keyword>
<protein>
    <recommendedName>
        <fullName evidence="3">L-2-amino-thiazoline-4-carboxylic acid hydrolase</fullName>
    </recommendedName>
</protein>
<dbReference type="RefSeq" id="WP_093546482.1">
    <property type="nucleotide sequence ID" value="NZ_BAAATU010000034.1"/>
</dbReference>
<comment type="caution">
    <text evidence="1">The sequence shown here is derived from an EMBL/GenBank/DDBJ whole genome shotgun (WGS) entry which is preliminary data.</text>
</comment>